<dbReference type="AlphaFoldDB" id="A0A267EAK3"/>
<keyword evidence="3" id="KW-1185">Reference proteome</keyword>
<sequence>KPNYIDIKQLLIMDLILNALRVLTFRNVYGGAAAAADQPGAEHQSEATPAAAGSATIDKPVQQQKRTRKTLACNELTLSSEVEFGIEADERSLEAWPSATSPLEKKTDLETAPQADLETAPQADLETAPQADLETAPQADLEIAPQANLETAPQADLETAPQADLETAPQADLETAPQADLVTDTKEAPPLQQLYKKLLSMAKPLRWDSDGCSLINPRHHPAESAVSFQLVCPGSGYLISVTVGQEAPPDGPLSVACDPAVPELAAVWERLAQPGAAASADSIVGDCLLPATAGLA</sequence>
<dbReference type="Proteomes" id="UP000215902">
    <property type="component" value="Unassembled WGS sequence"/>
</dbReference>
<evidence type="ECO:0000313" key="3">
    <source>
        <dbReference type="Proteomes" id="UP000215902"/>
    </source>
</evidence>
<name>A0A267EAK3_9PLAT</name>
<feature type="non-terminal residue" evidence="2">
    <location>
        <position position="1"/>
    </location>
</feature>
<organism evidence="2 3">
    <name type="scientific">Macrostomum lignano</name>
    <dbReference type="NCBI Taxonomy" id="282301"/>
    <lineage>
        <taxon>Eukaryota</taxon>
        <taxon>Metazoa</taxon>
        <taxon>Spiralia</taxon>
        <taxon>Lophotrochozoa</taxon>
        <taxon>Platyhelminthes</taxon>
        <taxon>Rhabditophora</taxon>
        <taxon>Macrostomorpha</taxon>
        <taxon>Macrostomida</taxon>
        <taxon>Macrostomidae</taxon>
        <taxon>Macrostomum</taxon>
    </lineage>
</organism>
<accession>A0A267EAK3</accession>
<evidence type="ECO:0000256" key="1">
    <source>
        <dbReference type="SAM" id="MobiDB-lite"/>
    </source>
</evidence>
<reference evidence="2 3" key="1">
    <citation type="submission" date="2017-06" db="EMBL/GenBank/DDBJ databases">
        <title>A platform for efficient transgenesis in Macrostomum lignano, a flatworm model organism for stem cell research.</title>
        <authorList>
            <person name="Berezikov E."/>
        </authorList>
    </citation>
    <scope>NUCLEOTIDE SEQUENCE [LARGE SCALE GENOMIC DNA]</scope>
    <source>
        <strain evidence="2">DV1</strain>
        <tissue evidence="2">Whole organism</tissue>
    </source>
</reference>
<feature type="region of interest" description="Disordered" evidence="1">
    <location>
        <begin position="95"/>
        <end position="134"/>
    </location>
</feature>
<gene>
    <name evidence="2" type="ORF">BOX15_Mlig022475g1</name>
</gene>
<dbReference type="OrthoDB" id="9623740at2759"/>
<protein>
    <submittedName>
        <fullName evidence="2">Uncharacterized protein</fullName>
    </submittedName>
</protein>
<feature type="region of interest" description="Disordered" evidence="1">
    <location>
        <begin position="38"/>
        <end position="68"/>
    </location>
</feature>
<comment type="caution">
    <text evidence="2">The sequence shown here is derived from an EMBL/GenBank/DDBJ whole genome shotgun (WGS) entry which is preliminary data.</text>
</comment>
<dbReference type="EMBL" id="NIVC01002362">
    <property type="protein sequence ID" value="PAA58548.1"/>
    <property type="molecule type" value="Genomic_DNA"/>
</dbReference>
<proteinExistence type="predicted"/>
<evidence type="ECO:0000313" key="2">
    <source>
        <dbReference type="EMBL" id="PAA58548.1"/>
    </source>
</evidence>